<dbReference type="AlphaFoldDB" id="A0A6G9IB18"/>
<gene>
    <name evidence="1" type="ORF">IPMB12_06750</name>
</gene>
<dbReference type="PROSITE" id="PS51257">
    <property type="entry name" value="PROKAR_LIPOPROTEIN"/>
    <property type="match status" value="1"/>
</dbReference>
<dbReference type="RefSeq" id="WP_166916204.1">
    <property type="nucleotide sequence ID" value="NZ_CP050253.1"/>
</dbReference>
<dbReference type="EMBL" id="CP050253">
    <property type="protein sequence ID" value="QIQ21413.1"/>
    <property type="molecule type" value="Genomic_DNA"/>
</dbReference>
<evidence type="ECO:0000313" key="1">
    <source>
        <dbReference type="EMBL" id="QIQ21413.1"/>
    </source>
</evidence>
<protein>
    <recommendedName>
        <fullName evidence="3">Lipoprotein</fullName>
    </recommendedName>
</protein>
<dbReference type="InParanoid" id="A0A6G9IB18"/>
<proteinExistence type="predicted"/>
<organism evidence="1 2">
    <name type="scientific">Zophobihabitans entericus</name>
    <dbReference type="NCBI Taxonomy" id="1635327"/>
    <lineage>
        <taxon>Bacteria</taxon>
        <taxon>Pseudomonadati</taxon>
        <taxon>Pseudomonadota</taxon>
        <taxon>Gammaproteobacteria</taxon>
        <taxon>Orbales</taxon>
        <taxon>Orbaceae</taxon>
        <taxon>Zophobihabitans</taxon>
    </lineage>
</organism>
<dbReference type="KEGG" id="orb:IPMB12_06750"/>
<sequence length="154" mass="17770">MKKISTLIFIVTLLFITGGCDLTPQKVGIYAYNMLYACECPQYKIFRVAPLISTQPQLKDTLEPLDFTGKDQVVAEEITKAIENSEDNTLIGRDIDLVFHNQEDEMIFHKQVDRNPICYIYYFEGYLKDKETLMVETFKLILKAPNCIANDLEE</sequence>
<name>A0A6G9IB18_9GAMM</name>
<reference evidence="1 2" key="1">
    <citation type="submission" date="2020-03" db="EMBL/GenBank/DDBJ databases">
        <title>Complete genome sequence of Orbus sp. IPMB12 (BCRC 80908).</title>
        <authorList>
            <person name="Lo W.-S."/>
            <person name="Chang T.-H."/>
            <person name="Kuo C.-H."/>
        </authorList>
    </citation>
    <scope>NUCLEOTIDE SEQUENCE [LARGE SCALE GENOMIC DNA]</scope>
    <source>
        <strain evidence="1 2">IPMB12</strain>
    </source>
</reference>
<evidence type="ECO:0000313" key="2">
    <source>
        <dbReference type="Proteomes" id="UP000501168"/>
    </source>
</evidence>
<evidence type="ECO:0008006" key="3">
    <source>
        <dbReference type="Google" id="ProtNLM"/>
    </source>
</evidence>
<accession>A0A6G9IB18</accession>
<keyword evidence="2" id="KW-1185">Reference proteome</keyword>
<dbReference type="Proteomes" id="UP000501168">
    <property type="component" value="Chromosome"/>
</dbReference>